<dbReference type="InterPro" id="IPR032149">
    <property type="entry name" value="DUF4988"/>
</dbReference>
<evidence type="ECO:0000313" key="4">
    <source>
        <dbReference type="Proteomes" id="UP000030101"/>
    </source>
</evidence>
<evidence type="ECO:0000313" key="3">
    <source>
        <dbReference type="EMBL" id="KGN92947.1"/>
    </source>
</evidence>
<feature type="coiled-coil region" evidence="1">
    <location>
        <begin position="10"/>
        <end position="37"/>
    </location>
</feature>
<proteinExistence type="predicted"/>
<keyword evidence="4" id="KW-1185">Reference proteome</keyword>
<dbReference type="EMBL" id="JQZV01000006">
    <property type="protein sequence ID" value="KGN92947.1"/>
    <property type="molecule type" value="Genomic_DNA"/>
</dbReference>
<dbReference type="InterPro" id="IPR008964">
    <property type="entry name" value="Invasin/intimin_cell_adhesion"/>
</dbReference>
<dbReference type="Proteomes" id="UP000030101">
    <property type="component" value="Unassembled WGS sequence"/>
</dbReference>
<feature type="domain" description="BIG2" evidence="2">
    <location>
        <begin position="203"/>
        <end position="277"/>
    </location>
</feature>
<sequence length="525" mass="58186">MLMLSACSNLEDVYRRLDEVETRLAKIEKLTDGANRDIKAMKTLLETQGSNISIKSYRPLDDNSGYLLEMSNGDKIVLKNGTDGTNSSMGVKRGEDGVFYWTINGQYMYDSDGNKIKASGQDGANGVTPIMRVNKKNNYWEYSVDGGASWHLVLNSDNEPVEATGGSTSDLQITETDKSIIIVFKGQTFVISKESGNPTPNPVPSEIVLNPTTKEIMEGESFVIEARITPNSISTDRIVWTSSNEKVAIVENGNVRGVSRGNATITATIGSVKAVCEVVVNPKFSLTFDITINGIQAIDANFSIVPSDEESIYYFSSILKEEWDKIGGANGILEYERHFWNSAGSIEDALRQLTTKGSRLNQNLSYSGISLARPGTSYIVYAFGVNYDGTETSEIFYKEIKTLPEQSVSDLTFDVKIEEVLNNGIIAKVTPSNSNYTYMVVHERKSFIDGRAPNRTPQELKAVGYELASIHLRKKDFEFSQGEITITPTTHPMRKNRDYVIMVFGIDKDRGIFTDPKLVDVKTKN</sequence>
<gene>
    <name evidence="3" type="ORF">HQ43_03500</name>
</gene>
<protein>
    <recommendedName>
        <fullName evidence="2">BIG2 domain-containing protein</fullName>
    </recommendedName>
</protein>
<dbReference type="SMART" id="SM00635">
    <property type="entry name" value="BID_2"/>
    <property type="match status" value="1"/>
</dbReference>
<keyword evidence="1" id="KW-0175">Coiled coil</keyword>
<name>A0ABR4XLV9_9PORP</name>
<reference evidence="3 4" key="1">
    <citation type="submission" date="2014-08" db="EMBL/GenBank/DDBJ databases">
        <title>Porphyromonas canoris strain:OH2762 Genome sequencing.</title>
        <authorList>
            <person name="Wallis C."/>
            <person name="Deusch O."/>
            <person name="O'Flynn C."/>
            <person name="Davis I."/>
            <person name="Jospin G."/>
            <person name="Darling A.E."/>
            <person name="Coil D.A."/>
            <person name="Alexiev A."/>
            <person name="Horsfall A."/>
            <person name="Kirkwood N."/>
            <person name="Harris S."/>
            <person name="Eisen J.A."/>
        </authorList>
    </citation>
    <scope>NUCLEOTIDE SEQUENCE [LARGE SCALE GENOMIC DNA]</scope>
    <source>
        <strain evidence="4">COT-108 OH2762</strain>
    </source>
</reference>
<dbReference type="Pfam" id="PF02368">
    <property type="entry name" value="Big_2"/>
    <property type="match status" value="1"/>
</dbReference>
<organism evidence="3 4">
    <name type="scientific">Porphyromonas canoris</name>
    <dbReference type="NCBI Taxonomy" id="36875"/>
    <lineage>
        <taxon>Bacteria</taxon>
        <taxon>Pseudomonadati</taxon>
        <taxon>Bacteroidota</taxon>
        <taxon>Bacteroidia</taxon>
        <taxon>Bacteroidales</taxon>
        <taxon>Porphyromonadaceae</taxon>
        <taxon>Porphyromonas</taxon>
    </lineage>
</organism>
<evidence type="ECO:0000259" key="2">
    <source>
        <dbReference type="SMART" id="SM00635"/>
    </source>
</evidence>
<comment type="caution">
    <text evidence="3">The sequence shown here is derived from an EMBL/GenBank/DDBJ whole genome shotgun (WGS) entry which is preliminary data.</text>
</comment>
<dbReference type="Gene3D" id="2.60.40.1080">
    <property type="match status" value="1"/>
</dbReference>
<dbReference type="InterPro" id="IPR003343">
    <property type="entry name" value="Big_2"/>
</dbReference>
<accession>A0ABR4XLV9</accession>
<dbReference type="Pfam" id="PF16378">
    <property type="entry name" value="DUF4988"/>
    <property type="match status" value="1"/>
</dbReference>
<dbReference type="SUPFAM" id="SSF49373">
    <property type="entry name" value="Invasin/intimin cell-adhesion fragments"/>
    <property type="match status" value="1"/>
</dbReference>
<evidence type="ECO:0000256" key="1">
    <source>
        <dbReference type="SAM" id="Coils"/>
    </source>
</evidence>